<dbReference type="OrthoDB" id="5657157at2"/>
<gene>
    <name evidence="1" type="ORF">Lmac_0313</name>
</gene>
<comment type="caution">
    <text evidence="1">The sequence shown here is derived from an EMBL/GenBank/DDBJ whole genome shotgun (WGS) entry which is preliminary data.</text>
</comment>
<name>A0A0W0WG03_9GAMM</name>
<dbReference type="PATRIC" id="fig|466.6.peg.337"/>
<dbReference type="RefSeq" id="WP_058451144.1">
    <property type="nucleotide sequence ID" value="NZ_CAAAIB010000021.1"/>
</dbReference>
<dbReference type="Proteomes" id="UP000054908">
    <property type="component" value="Unassembled WGS sequence"/>
</dbReference>
<proteinExistence type="predicted"/>
<evidence type="ECO:0000313" key="1">
    <source>
        <dbReference type="EMBL" id="KTD31259.1"/>
    </source>
</evidence>
<reference evidence="1 2" key="1">
    <citation type="submission" date="2015-11" db="EMBL/GenBank/DDBJ databases">
        <title>Genomic analysis of 38 Legionella species identifies large and diverse effector repertoires.</title>
        <authorList>
            <person name="Burstein D."/>
            <person name="Amaro F."/>
            <person name="Zusman T."/>
            <person name="Lifshitz Z."/>
            <person name="Cohen O."/>
            <person name="Gilbert J.A."/>
            <person name="Pupko T."/>
            <person name="Shuman H.A."/>
            <person name="Segal G."/>
        </authorList>
    </citation>
    <scope>NUCLEOTIDE SEQUENCE [LARGE SCALE GENOMIC DNA]</scope>
    <source>
        <strain evidence="1 2">PX-1-G2-E2</strain>
    </source>
</reference>
<dbReference type="STRING" id="466.Lmac_0313"/>
<dbReference type="EMBL" id="LNYL01000007">
    <property type="protein sequence ID" value="KTD31259.1"/>
    <property type="molecule type" value="Genomic_DNA"/>
</dbReference>
<sequence length="621" mass="69104">MRRGGFFIKEQVPRVVSMIMAKIKVPEGIKQAPIYLTSRPTAREYSTIGYKPETFLGRRRFAGTLNIGMRTIVTAAHEDDRVITRVKPEKPPAKAMVVHQAQLSEKALELNGFLVIPEQEKPEVVSTTNPNLEKLIRESRKLTSAQKSSREEVIAETDHIVGGITIDNFSPYFGGNPTNVLLSRTLEEAIHPDATKFTTTVEGYRGMREETEKHGPRVSAHKDLLLVVNADGQYRTASLASRAFVNSTVHRGMQKGPDGLYHPTTCYTPGSALLSHAKSSVAERQDGSTLQTISTATNASADVLCHWMLRGVNHLFGMGGTETLSGLQRLYSEKGVIESLIVHQGLGQRLVHYGLLATGTPFDMTTMTIHRDKEGNPLHLMLHKRTKPWPANESLIEITGPDGKRQCVIYDSLIPKVGFWRSLSVGKLATPIMSESLIQGAIQEGHLGEITDLELLADMTAQNEKGRFKYAELAEEDVPISMLMSAAGLNRTDPRPRVTLISETGEFDNEKIIRQFIDQDSHSLEYYFCGRAARVLAENLAAAFQDNYTIWEENASVRNLWSIVTSATPTYENLKKYAEEYSTVIKEVMKDPAEVERMNECLKWAKEAHEATLGSSKKLAH</sequence>
<keyword evidence="2" id="KW-1185">Reference proteome</keyword>
<evidence type="ECO:0000313" key="2">
    <source>
        <dbReference type="Proteomes" id="UP000054908"/>
    </source>
</evidence>
<accession>A0A0W0WG03</accession>
<organism evidence="1 2">
    <name type="scientific">Legionella maceachernii</name>
    <dbReference type="NCBI Taxonomy" id="466"/>
    <lineage>
        <taxon>Bacteria</taxon>
        <taxon>Pseudomonadati</taxon>
        <taxon>Pseudomonadota</taxon>
        <taxon>Gammaproteobacteria</taxon>
        <taxon>Legionellales</taxon>
        <taxon>Legionellaceae</taxon>
        <taxon>Legionella</taxon>
    </lineage>
</organism>
<protein>
    <submittedName>
        <fullName evidence="1">Uncharacterized protein</fullName>
    </submittedName>
</protein>
<dbReference type="AlphaFoldDB" id="A0A0W0WG03"/>